<dbReference type="InterPro" id="IPR004477">
    <property type="entry name" value="ComEC_N"/>
</dbReference>
<evidence type="ECO:0000256" key="1">
    <source>
        <dbReference type="ARBA" id="ARBA00004651"/>
    </source>
</evidence>
<dbReference type="OrthoDB" id="9761531at2"/>
<evidence type="ECO:0000256" key="4">
    <source>
        <dbReference type="ARBA" id="ARBA00022989"/>
    </source>
</evidence>
<dbReference type="NCBIfam" id="TIGR00360">
    <property type="entry name" value="ComEC_N-term"/>
    <property type="match status" value="1"/>
</dbReference>
<feature type="transmembrane region" description="Helical" evidence="6">
    <location>
        <begin position="341"/>
        <end position="360"/>
    </location>
</feature>
<keyword evidence="2" id="KW-1003">Cell membrane</keyword>
<evidence type="ECO:0000256" key="3">
    <source>
        <dbReference type="ARBA" id="ARBA00022692"/>
    </source>
</evidence>
<reference evidence="9 10" key="1">
    <citation type="submission" date="2019-04" db="EMBL/GenBank/DDBJ databases">
        <authorList>
            <person name="Feng G."/>
            <person name="Zhang J."/>
            <person name="Zhu H."/>
        </authorList>
    </citation>
    <scope>NUCLEOTIDE SEQUENCE [LARGE SCALE GENOMIC DNA]</scope>
    <source>
        <strain evidence="9 10">JCM 31653</strain>
    </source>
</reference>
<sequence length="756" mass="83618">MIRWAPYAFVRLFLALAAGILTYLYFGAALPDLRWALAGFTLLFMAVQTWASRQPTPGPTDAAGLLAMLCLFGAGLTLTQQATEKRQAEHLSQLSGPIEFYRAVVDDYTVARPATYATTVRVSAVRISGRWRAALGGIRVSVPRDSGVAAPRYGDVWLVRGGPAPAKAPLNPGEFDYRRYLSYHQIYHQQFIHADQYRQIAFQPPSTLIAVSMRAARVLDGVFRQYVRQKREYALASALVLGIKDDVDQDTKQAYADTGTTHIMAVSGLQVGLLFGAVTWLLGRLPGRRGPLFQLTTAALGLATIWSYAFLTGLSASVLRAAVMFTFIILARATGRQSTMYNTLAVAAFCLLCYDPYLLADVGFQLSFLAVLSIVYLQPQIAALLDFNDQAAARIRPWQPKLVQWLWRKVGWLADWIWQATALSLAAQVATFPLGLYYFHQFPLSFLASNLVAVPISSLAVYVGLVLLVAKAVVALCGLFVPATLLAWLEWLPKSIAWVFEKMILAFNEYIFWIGRTMPSALIRDVHVTTLQVWLLFAIILALLTFLAVKRLPWLGLACCLAALCAGSNVWAAHALTTDEQLVVYSIPRRSVCGFWQGAVAHIVTVDSLPLSETERTYRIVPGIIQREARQVTYHTGWQRAAVPTAQPVPHVTVAVWRGIRLAFVAGRVDSARQARPVDVVVLRRNAWVKTSDLAQLFGKKARIIFDSSCKSWYVARQDSLLQAAGFQTHDVTRQGAFIIRPRPLVGATAALVETE</sequence>
<dbReference type="Pfam" id="PF13567">
    <property type="entry name" value="DUF4131"/>
    <property type="match status" value="1"/>
</dbReference>
<evidence type="ECO:0000259" key="7">
    <source>
        <dbReference type="Pfam" id="PF03772"/>
    </source>
</evidence>
<feature type="transmembrane region" description="Helical" evidence="6">
    <location>
        <begin position="263"/>
        <end position="285"/>
    </location>
</feature>
<dbReference type="GO" id="GO:0005886">
    <property type="term" value="C:plasma membrane"/>
    <property type="evidence" value="ECO:0007669"/>
    <property type="project" value="UniProtKB-SubCell"/>
</dbReference>
<dbReference type="RefSeq" id="WP_135462918.1">
    <property type="nucleotide sequence ID" value="NZ_SRLC01000001.1"/>
</dbReference>
<keyword evidence="10" id="KW-1185">Reference proteome</keyword>
<feature type="transmembrane region" description="Helical" evidence="6">
    <location>
        <begin position="554"/>
        <end position="572"/>
    </location>
</feature>
<dbReference type="InterPro" id="IPR052159">
    <property type="entry name" value="Competence_DNA_uptake"/>
</dbReference>
<feature type="transmembrane region" description="Helical" evidence="6">
    <location>
        <begin position="62"/>
        <end position="79"/>
    </location>
</feature>
<organism evidence="9 10">
    <name type="scientific">Hymenobacter aquaticus</name>
    <dbReference type="NCBI Taxonomy" id="1867101"/>
    <lineage>
        <taxon>Bacteria</taxon>
        <taxon>Pseudomonadati</taxon>
        <taxon>Bacteroidota</taxon>
        <taxon>Cytophagia</taxon>
        <taxon>Cytophagales</taxon>
        <taxon>Hymenobacteraceae</taxon>
        <taxon>Hymenobacter</taxon>
    </lineage>
</organism>
<dbReference type="PANTHER" id="PTHR30619">
    <property type="entry name" value="DNA INTERNALIZATION/COMPETENCE PROTEIN COMEC/REC2"/>
    <property type="match status" value="1"/>
</dbReference>
<evidence type="ECO:0000313" key="9">
    <source>
        <dbReference type="EMBL" id="TGE25341.1"/>
    </source>
</evidence>
<feature type="transmembrane region" description="Helical" evidence="6">
    <location>
        <begin position="6"/>
        <end position="26"/>
    </location>
</feature>
<feature type="transmembrane region" description="Helical" evidence="6">
    <location>
        <begin position="459"/>
        <end position="489"/>
    </location>
</feature>
<dbReference type="Pfam" id="PF03772">
    <property type="entry name" value="Competence"/>
    <property type="match status" value="1"/>
</dbReference>
<evidence type="ECO:0000256" key="2">
    <source>
        <dbReference type="ARBA" id="ARBA00022475"/>
    </source>
</evidence>
<evidence type="ECO:0000259" key="8">
    <source>
        <dbReference type="Pfam" id="PF13567"/>
    </source>
</evidence>
<dbReference type="Proteomes" id="UP000297549">
    <property type="component" value="Unassembled WGS sequence"/>
</dbReference>
<accession>A0A4Z0Q8E5</accession>
<feature type="domain" description="ComEC/Rec2-related protein" evidence="7">
    <location>
        <begin position="239"/>
        <end position="550"/>
    </location>
</feature>
<feature type="transmembrane region" description="Helical" evidence="6">
    <location>
        <begin position="496"/>
        <end position="514"/>
    </location>
</feature>
<evidence type="ECO:0000256" key="6">
    <source>
        <dbReference type="SAM" id="Phobius"/>
    </source>
</evidence>
<feature type="transmembrane region" description="Helical" evidence="6">
    <location>
        <begin position="416"/>
        <end position="439"/>
    </location>
</feature>
<evidence type="ECO:0000256" key="5">
    <source>
        <dbReference type="ARBA" id="ARBA00023136"/>
    </source>
</evidence>
<keyword evidence="5 6" id="KW-0472">Membrane</keyword>
<protein>
    <submittedName>
        <fullName evidence="9">ComEC family competence protein</fullName>
    </submittedName>
</protein>
<name>A0A4Z0Q8E5_9BACT</name>
<comment type="caution">
    <text evidence="9">The sequence shown here is derived from an EMBL/GenBank/DDBJ whole genome shotgun (WGS) entry which is preliminary data.</text>
</comment>
<proteinExistence type="predicted"/>
<feature type="domain" description="DUF4131" evidence="8">
    <location>
        <begin position="37"/>
        <end position="194"/>
    </location>
</feature>
<keyword evidence="3 6" id="KW-0812">Transmembrane</keyword>
<gene>
    <name evidence="9" type="ORF">E5K00_09180</name>
</gene>
<dbReference type="InterPro" id="IPR025405">
    <property type="entry name" value="DUF4131"/>
</dbReference>
<dbReference type="AlphaFoldDB" id="A0A4Z0Q8E5"/>
<feature type="transmembrane region" description="Helical" evidence="6">
    <location>
        <begin position="305"/>
        <end position="329"/>
    </location>
</feature>
<keyword evidence="4 6" id="KW-1133">Transmembrane helix</keyword>
<comment type="subcellular location">
    <subcellularLocation>
        <location evidence="1">Cell membrane</location>
        <topology evidence="1">Multi-pass membrane protein</topology>
    </subcellularLocation>
</comment>
<dbReference type="EMBL" id="SRLC01000001">
    <property type="protein sequence ID" value="TGE25341.1"/>
    <property type="molecule type" value="Genomic_DNA"/>
</dbReference>
<evidence type="ECO:0000313" key="10">
    <source>
        <dbReference type="Proteomes" id="UP000297549"/>
    </source>
</evidence>
<dbReference type="PANTHER" id="PTHR30619:SF1">
    <property type="entry name" value="RECOMBINATION PROTEIN 2"/>
    <property type="match status" value="1"/>
</dbReference>
<feature type="transmembrane region" description="Helical" evidence="6">
    <location>
        <begin position="526"/>
        <end position="547"/>
    </location>
</feature>